<dbReference type="Proteomes" id="UP000008178">
    <property type="component" value="Chromosome"/>
</dbReference>
<name>G2T1Z1_ROSHA</name>
<dbReference type="EMBL" id="CP003040">
    <property type="protein sequence ID" value="AEN95776.1"/>
    <property type="molecule type" value="Genomic_DNA"/>
</dbReference>
<organism evidence="1 2">
    <name type="scientific">Roseburia hominis (strain DSM 16839 / JCM 17582 / NCIMB 14029 / A2-183)</name>
    <dbReference type="NCBI Taxonomy" id="585394"/>
    <lineage>
        <taxon>Bacteria</taxon>
        <taxon>Bacillati</taxon>
        <taxon>Bacillota</taxon>
        <taxon>Clostridia</taxon>
        <taxon>Lachnospirales</taxon>
        <taxon>Lachnospiraceae</taxon>
        <taxon>Roseburia</taxon>
    </lineage>
</organism>
<reference evidence="1 2" key="1">
    <citation type="journal article" date="2015" name="Genome Announc.">
        <title>Complete genome sequence of the human gut symbiont Roseburia hominis.</title>
        <authorList>
            <person name="Travis A.J."/>
            <person name="Kelly D."/>
            <person name="Flint H.J."/>
            <person name="Aminov R.I."/>
        </authorList>
    </citation>
    <scope>NUCLEOTIDE SEQUENCE [LARGE SCALE GENOMIC DNA]</scope>
    <source>
        <strain evidence="2">DSM 16839 / JCM 17582 / NCIMB 14029 / A2-183</strain>
    </source>
</reference>
<accession>G2T1Z1</accession>
<gene>
    <name evidence="1" type="ordered locus">RHOM_03270</name>
</gene>
<evidence type="ECO:0000313" key="1">
    <source>
        <dbReference type="EMBL" id="AEN95776.1"/>
    </source>
</evidence>
<dbReference type="STRING" id="585394.RHOM_03270"/>
<keyword evidence="2" id="KW-1185">Reference proteome</keyword>
<sequence length="76" mass="8656">MLFNFIGNTVIHSCVKVELSYEIKNAPRGCAARGKENIALRTARVRRISQARFFLIKEECKNGEKQNGDCRNGKKQ</sequence>
<evidence type="ECO:0000313" key="2">
    <source>
        <dbReference type="Proteomes" id="UP000008178"/>
    </source>
</evidence>
<dbReference type="AlphaFoldDB" id="G2T1Z1"/>
<protein>
    <submittedName>
        <fullName evidence="1">Uncharacterized protein</fullName>
    </submittedName>
</protein>
<dbReference type="HOGENOM" id="CLU_2652182_0_0_9"/>
<dbReference type="KEGG" id="rho:RHOM_03270"/>
<proteinExistence type="predicted"/>